<comment type="caution">
    <text evidence="2">The sequence shown here is derived from an EMBL/GenBank/DDBJ whole genome shotgun (WGS) entry which is preliminary data.</text>
</comment>
<dbReference type="PROSITE" id="PS51257">
    <property type="entry name" value="PROKAR_LIPOPROTEIN"/>
    <property type="match status" value="1"/>
</dbReference>
<dbReference type="PRINTS" id="PR00081">
    <property type="entry name" value="GDHRDH"/>
</dbReference>
<dbReference type="Gene3D" id="3.90.550.10">
    <property type="entry name" value="Spore Coat Polysaccharide Biosynthesis Protein SpsA, Chain A"/>
    <property type="match status" value="1"/>
</dbReference>
<dbReference type="InterPro" id="IPR002347">
    <property type="entry name" value="SDR_fam"/>
</dbReference>
<dbReference type="CDD" id="cd05233">
    <property type="entry name" value="SDR_c"/>
    <property type="match status" value="1"/>
</dbReference>
<reference evidence="2 3" key="1">
    <citation type="journal article" date="2024" name="J. Plant Pathol.">
        <title>Sequence and assembly of the genome of Seiridium unicorne, isolate CBS 538.82, causal agent of cypress canker disease.</title>
        <authorList>
            <person name="Scali E."/>
            <person name="Rocca G.D."/>
            <person name="Danti R."/>
            <person name="Garbelotto M."/>
            <person name="Barberini S."/>
            <person name="Baroncelli R."/>
            <person name="Emiliani G."/>
        </authorList>
    </citation>
    <scope>NUCLEOTIDE SEQUENCE [LARGE SCALE GENOMIC DNA]</scope>
    <source>
        <strain evidence="2 3">BM-138-508</strain>
    </source>
</reference>
<dbReference type="CDD" id="cd02537">
    <property type="entry name" value="GT8_Glycogenin"/>
    <property type="match status" value="1"/>
</dbReference>
<dbReference type="SUPFAM" id="SSF89372">
    <property type="entry name" value="Fucose-specific lectin"/>
    <property type="match status" value="1"/>
</dbReference>
<dbReference type="Pfam" id="PF00106">
    <property type="entry name" value="adh_short"/>
    <property type="match status" value="1"/>
</dbReference>
<dbReference type="InterPro" id="IPR002495">
    <property type="entry name" value="Glyco_trans_8"/>
</dbReference>
<dbReference type="InterPro" id="IPR036291">
    <property type="entry name" value="NAD(P)-bd_dom_sf"/>
</dbReference>
<sequence>MSRVDNEIKGRLALITGASGGIGAACARALWAEGASLALTCHKNRQPVDDLVKELLSSSPSPAQGAEKDRKISVHTVDTGSVPDIERLFRDLRQEHPTHEGPDILVSNAGYGKRIPDILDISVDEFDYTLNVNLRASFVLAKLSVPWMQKNGWGRIVFVSSIAAIGGGINGCHLLCFWRPALGNTHKTVFILHLSTYINAASKAGLTGMMKNLAAKQAQFGITVNDVAPAMIGDTGLIPDAKMVEGTPGDVKNIPVGRLGTPQECANVVLMLFWTTLITNNAYLSGLLTLDFSLKQQKSKYPLVALYTDTFPESGLAALKARGVPAQRIEYLLPTQGKDYSNDPRFYDCWSKLTPFSLAQYKRVVQLDSDMLVLRNMDELMEMDLDSPADVEKGVGQRVFAAGHACVCNPLKKPHYPKDWVKDNCAFTHQHPDPDKAQTEGIDPSVGPLGFMNGGLQVVNPSKAVFKQIVEYMENNAVNMDFADQSVLSDLYRGRWVPLPYIYNALKTMRWAGVHDAIWKDESVKNVHYILAPKPWDEMDEQGNFIGKDESHSWWVRVNNDRLSILRKELANLEVSIKVYHNQDPSNIAANTQTRAHYSQLPEVVPVEQRQQDGLQEVDATQKEHVPDDTQAPEPVPNQQYHYNATPETGTVTLLQSADGRTVDEAAIRSSGRQRICGLGRRTFFIVLGVILLVLAGAIAGGVAGGLASRKSSSTGGQVITPNRVNVMDISSLSASNWTDGKGFDHRIVFFQDPWNAVVARRWDSQNNTWATTNISAVSANSATPLVAAPGTSLASVALDWPSAYSVRLYFLDPTDTIRSTFSDSPANLPDLWKNDTLSSSNINVLHGSKLAATWARGNNSTDAGLWTLAWQGANQGFIKVSNVSDFSTPVDGLNGNKVAGNSSLALVPQYGGAQDNMGLISQSFTSGTSGSMQVNAWNETWTKNPSAIIPNVPLPAQYQHIAAGKWGDWTKTLCYALLADGTMRGAWWQDAADQNVLSSISLNGGPAANFTAIAMTLDAMFYGVTGDEIHEYGVDTSDPAKLNYVGRVWP</sequence>
<dbReference type="EMBL" id="JARVKF010000363">
    <property type="protein sequence ID" value="KAK9418633.1"/>
    <property type="molecule type" value="Genomic_DNA"/>
</dbReference>
<name>A0ABR2UW18_9PEZI</name>
<evidence type="ECO:0000313" key="3">
    <source>
        <dbReference type="Proteomes" id="UP001408356"/>
    </source>
</evidence>
<dbReference type="Gene3D" id="2.120.10.70">
    <property type="entry name" value="Fucose-specific lectin"/>
    <property type="match status" value="1"/>
</dbReference>
<protein>
    <submittedName>
        <fullName evidence="2">Glycosyltransferase family 8 protein</fullName>
    </submittedName>
</protein>
<feature type="transmembrane region" description="Helical" evidence="1">
    <location>
        <begin position="683"/>
        <end position="708"/>
    </location>
</feature>
<dbReference type="SUPFAM" id="SSF51735">
    <property type="entry name" value="NAD(P)-binding Rossmann-fold domains"/>
    <property type="match status" value="1"/>
</dbReference>
<dbReference type="InterPro" id="IPR029044">
    <property type="entry name" value="Nucleotide-diphossugar_trans"/>
</dbReference>
<keyword evidence="1" id="KW-1133">Transmembrane helix</keyword>
<dbReference type="InterPro" id="IPR050587">
    <property type="entry name" value="GNT1/Glycosyltrans_8"/>
</dbReference>
<organism evidence="2 3">
    <name type="scientific">Seiridium unicorne</name>
    <dbReference type="NCBI Taxonomy" id="138068"/>
    <lineage>
        <taxon>Eukaryota</taxon>
        <taxon>Fungi</taxon>
        <taxon>Dikarya</taxon>
        <taxon>Ascomycota</taxon>
        <taxon>Pezizomycotina</taxon>
        <taxon>Sordariomycetes</taxon>
        <taxon>Xylariomycetidae</taxon>
        <taxon>Amphisphaeriales</taxon>
        <taxon>Sporocadaceae</taxon>
        <taxon>Seiridium</taxon>
    </lineage>
</organism>
<evidence type="ECO:0000256" key="1">
    <source>
        <dbReference type="SAM" id="Phobius"/>
    </source>
</evidence>
<gene>
    <name evidence="2" type="ORF">SUNI508_07890</name>
</gene>
<keyword evidence="1" id="KW-0812">Transmembrane</keyword>
<keyword evidence="1" id="KW-0472">Membrane</keyword>
<dbReference type="SUPFAM" id="SSF53448">
    <property type="entry name" value="Nucleotide-diphospho-sugar transferases"/>
    <property type="match status" value="1"/>
</dbReference>
<dbReference type="Gene3D" id="3.40.50.720">
    <property type="entry name" value="NAD(P)-binding Rossmann-like Domain"/>
    <property type="match status" value="1"/>
</dbReference>
<feature type="transmembrane region" description="Helical" evidence="1">
    <location>
        <begin position="268"/>
        <end position="290"/>
    </location>
</feature>
<keyword evidence="3" id="KW-1185">Reference proteome</keyword>
<proteinExistence type="predicted"/>
<dbReference type="Proteomes" id="UP001408356">
    <property type="component" value="Unassembled WGS sequence"/>
</dbReference>
<dbReference type="PANTHER" id="PTHR11183">
    <property type="entry name" value="GLYCOGENIN SUBFAMILY MEMBER"/>
    <property type="match status" value="1"/>
</dbReference>
<dbReference type="Pfam" id="PF13561">
    <property type="entry name" value="adh_short_C2"/>
    <property type="match status" value="1"/>
</dbReference>
<accession>A0ABR2UW18</accession>
<evidence type="ECO:0000313" key="2">
    <source>
        <dbReference type="EMBL" id="KAK9418633.1"/>
    </source>
</evidence>
<dbReference type="Pfam" id="PF01501">
    <property type="entry name" value="Glyco_transf_8"/>
    <property type="match status" value="1"/>
</dbReference>